<reference evidence="1 2" key="1">
    <citation type="submission" date="2018-02" db="EMBL/GenBank/DDBJ databases">
        <title>Genome sequence of the basidiomycete white-rot fungus Phlebia centrifuga.</title>
        <authorList>
            <person name="Granchi Z."/>
            <person name="Peng M."/>
            <person name="de Vries R.P."/>
            <person name="Hilden K."/>
            <person name="Makela M.R."/>
            <person name="Grigoriev I."/>
            <person name="Riley R."/>
        </authorList>
    </citation>
    <scope>NUCLEOTIDE SEQUENCE [LARGE SCALE GENOMIC DNA]</scope>
    <source>
        <strain evidence="1 2">FBCC195</strain>
    </source>
</reference>
<sequence length="107" mass="11610">MHALDPPMKVILREVSITRDCYRVIDAYRLEYTPGIRASLTASGSGWSQRSGFHSRASAPQIALLLLHDRLPTAISVPLGTTTSFINEPSNPRTGLANGMITSCTVL</sequence>
<name>A0A2R6P255_9APHY</name>
<evidence type="ECO:0000313" key="1">
    <source>
        <dbReference type="EMBL" id="PSR84004.1"/>
    </source>
</evidence>
<evidence type="ECO:0000313" key="2">
    <source>
        <dbReference type="Proteomes" id="UP000186601"/>
    </source>
</evidence>
<proteinExistence type="predicted"/>
<organism evidence="1 2">
    <name type="scientific">Hermanssonia centrifuga</name>
    <dbReference type="NCBI Taxonomy" id="98765"/>
    <lineage>
        <taxon>Eukaryota</taxon>
        <taxon>Fungi</taxon>
        <taxon>Dikarya</taxon>
        <taxon>Basidiomycota</taxon>
        <taxon>Agaricomycotina</taxon>
        <taxon>Agaricomycetes</taxon>
        <taxon>Polyporales</taxon>
        <taxon>Meruliaceae</taxon>
        <taxon>Hermanssonia</taxon>
    </lineage>
</organism>
<comment type="caution">
    <text evidence="1">The sequence shown here is derived from an EMBL/GenBank/DDBJ whole genome shotgun (WGS) entry which is preliminary data.</text>
</comment>
<accession>A0A2R6P255</accession>
<dbReference type="EMBL" id="MLYV02000546">
    <property type="protein sequence ID" value="PSR84004.1"/>
    <property type="molecule type" value="Genomic_DNA"/>
</dbReference>
<protein>
    <submittedName>
        <fullName evidence="1">Uncharacterized protein</fullName>
    </submittedName>
</protein>
<gene>
    <name evidence="1" type="ORF">PHLCEN_2v5555</name>
</gene>
<dbReference type="Proteomes" id="UP000186601">
    <property type="component" value="Unassembled WGS sequence"/>
</dbReference>
<keyword evidence="2" id="KW-1185">Reference proteome</keyword>
<dbReference type="AlphaFoldDB" id="A0A2R6P255"/>